<protein>
    <submittedName>
        <fullName evidence="5">Uncharacterized peptidase Lmo0363</fullName>
        <ecNumber evidence="5">3.4.21.-</ecNumber>
    </submittedName>
</protein>
<dbReference type="PANTHER" id="PTHR20842">
    <property type="entry name" value="PROTEASE S51 ALPHA-ASPARTYL DIPEPTIDASE"/>
    <property type="match status" value="1"/>
</dbReference>
<dbReference type="SUPFAM" id="SSF52317">
    <property type="entry name" value="Class I glutamine amidotransferase-like"/>
    <property type="match status" value="1"/>
</dbReference>
<dbReference type="PANTHER" id="PTHR20842:SF0">
    <property type="entry name" value="ALPHA-ASPARTYL DIPEPTIDASE"/>
    <property type="match status" value="1"/>
</dbReference>
<dbReference type="EC" id="3.4.21.-" evidence="5"/>
<evidence type="ECO:0000256" key="1">
    <source>
        <dbReference type="ARBA" id="ARBA00006534"/>
    </source>
</evidence>
<organism evidence="5 6">
    <name type="scientific">Nocardia cyriacigeorgica</name>
    <dbReference type="NCBI Taxonomy" id="135487"/>
    <lineage>
        <taxon>Bacteria</taxon>
        <taxon>Bacillati</taxon>
        <taxon>Actinomycetota</taxon>
        <taxon>Actinomycetes</taxon>
        <taxon>Mycobacteriales</taxon>
        <taxon>Nocardiaceae</taxon>
        <taxon>Nocardia</taxon>
    </lineage>
</organism>
<proteinExistence type="inferred from homology"/>
<dbReference type="GO" id="GO:0006508">
    <property type="term" value="P:proteolysis"/>
    <property type="evidence" value="ECO:0007669"/>
    <property type="project" value="UniProtKB-KW"/>
</dbReference>
<reference evidence="5 6" key="1">
    <citation type="submission" date="2019-02" db="EMBL/GenBank/DDBJ databases">
        <authorList>
            <consortium name="Pathogen Informatics"/>
        </authorList>
    </citation>
    <scope>NUCLEOTIDE SEQUENCE [LARGE SCALE GENOMIC DNA]</scope>
    <source>
        <strain evidence="5 6">3012STDY6756504</strain>
    </source>
</reference>
<dbReference type="RefSeq" id="WP_104897718.1">
    <property type="nucleotide sequence ID" value="NZ_CP026746.1"/>
</dbReference>
<dbReference type="InterPro" id="IPR029062">
    <property type="entry name" value="Class_I_gatase-like"/>
</dbReference>
<accession>A0A2L2JL25</accession>
<evidence type="ECO:0000313" key="5">
    <source>
        <dbReference type="EMBL" id="VFB01571.1"/>
    </source>
</evidence>
<dbReference type="AlphaFoldDB" id="A0A2L2JL25"/>
<evidence type="ECO:0000313" key="6">
    <source>
        <dbReference type="Proteomes" id="UP000290439"/>
    </source>
</evidence>
<dbReference type="Gene3D" id="3.40.50.880">
    <property type="match status" value="1"/>
</dbReference>
<dbReference type="InterPro" id="IPR005320">
    <property type="entry name" value="Peptidase_S51"/>
</dbReference>
<evidence type="ECO:0000256" key="3">
    <source>
        <dbReference type="ARBA" id="ARBA00022801"/>
    </source>
</evidence>
<dbReference type="GO" id="GO:0008236">
    <property type="term" value="F:serine-type peptidase activity"/>
    <property type="evidence" value="ECO:0007669"/>
    <property type="project" value="UniProtKB-KW"/>
</dbReference>
<name>A0A2L2JL25_9NOCA</name>
<dbReference type="EMBL" id="LR215973">
    <property type="protein sequence ID" value="VFB01571.1"/>
    <property type="molecule type" value="Genomic_DNA"/>
</dbReference>
<dbReference type="Proteomes" id="UP000290439">
    <property type="component" value="Chromosome"/>
</dbReference>
<evidence type="ECO:0000256" key="4">
    <source>
        <dbReference type="ARBA" id="ARBA00022825"/>
    </source>
</evidence>
<evidence type="ECO:0000256" key="2">
    <source>
        <dbReference type="ARBA" id="ARBA00022670"/>
    </source>
</evidence>
<dbReference type="GeneID" id="57067321"/>
<dbReference type="Pfam" id="PF03575">
    <property type="entry name" value="Peptidase_S51"/>
    <property type="match status" value="1"/>
</dbReference>
<keyword evidence="3 5" id="KW-0378">Hydrolase</keyword>
<comment type="similarity">
    <text evidence="1">Belongs to the peptidase S51 family.</text>
</comment>
<keyword evidence="2" id="KW-0645">Protease</keyword>
<keyword evidence="4" id="KW-0720">Serine protease</keyword>
<sequence>MRLFLASYRFGAHTDALAALAGAPGRVAVIANACDAWPQSRAAAVTSDLVPLRALGFRPEEVDLREYAGRAAALEQRLAEFPMLWVRGGNTFVLRAQLARSGADLVIGRLLAADALVYAGYSAGACVLAPDLHGLETADDPAEVLPACGIEPRWDGLGLIDRPIVPHIDSPTDPDGDGNRLAAAYRAAGIEHWALTDDDVVIVDGDTVRLLR</sequence>
<gene>
    <name evidence="5" type="ORF">NCTC10797_05390</name>
</gene>